<dbReference type="KEGG" id="csn:Cyast_2345"/>
<keyword evidence="1" id="KW-0479">Metal-binding</keyword>
<feature type="domain" description="Blue (type 1) copper" evidence="4">
    <location>
        <begin position="74"/>
        <end position="148"/>
    </location>
</feature>
<organism evidence="5 6">
    <name type="scientific">Cyanobacterium stanieri (strain ATCC 29140 / PCC 7202)</name>
    <dbReference type="NCBI Taxonomy" id="292563"/>
    <lineage>
        <taxon>Bacteria</taxon>
        <taxon>Bacillati</taxon>
        <taxon>Cyanobacteriota</taxon>
        <taxon>Cyanophyceae</taxon>
        <taxon>Oscillatoriophycideae</taxon>
        <taxon>Chroococcales</taxon>
        <taxon>Geminocystaceae</taxon>
        <taxon>Cyanobacterium</taxon>
    </lineage>
</organism>
<accession>K9YQB3</accession>
<evidence type="ECO:0000259" key="4">
    <source>
        <dbReference type="Pfam" id="PF00127"/>
    </source>
</evidence>
<dbReference type="InterPro" id="IPR008972">
    <property type="entry name" value="Cupredoxin"/>
</dbReference>
<keyword evidence="2" id="KW-0186">Copper</keyword>
<dbReference type="HOGENOM" id="CLU_143985_0_0_3"/>
<evidence type="ECO:0000313" key="6">
    <source>
        <dbReference type="Proteomes" id="UP000010483"/>
    </source>
</evidence>
<proteinExistence type="predicted"/>
<evidence type="ECO:0000313" key="5">
    <source>
        <dbReference type="EMBL" id="AFZ48293.1"/>
    </source>
</evidence>
<dbReference type="AlphaFoldDB" id="K9YQB3"/>
<gene>
    <name evidence="5" type="ordered locus">Cyast_2345</name>
</gene>
<dbReference type="Gene3D" id="2.60.40.420">
    <property type="entry name" value="Cupredoxins - blue copper proteins"/>
    <property type="match status" value="1"/>
</dbReference>
<evidence type="ECO:0000256" key="2">
    <source>
        <dbReference type="ARBA" id="ARBA00023008"/>
    </source>
</evidence>
<dbReference type="InterPro" id="IPR000923">
    <property type="entry name" value="BlueCu_1"/>
</dbReference>
<sequence length="148" mass="15725">MFRKKKIFTPLLAVVAMTGLAACQTELEAPNDALLGDGAIEEDVMLDTQPSISIAMNAEGREFSLDGDDEANPTLVVSQGSTVEVTLCSAGGTHNWVVDDLGISTAEVSDDGDCDTIEFTADQVGEFEYYCSVGNHREEGMVGTLVVE</sequence>
<keyword evidence="6" id="KW-1185">Reference proteome</keyword>
<dbReference type="STRING" id="292563.Cyast_2345"/>
<dbReference type="Pfam" id="PF00127">
    <property type="entry name" value="Copper-bind"/>
    <property type="match status" value="1"/>
</dbReference>
<evidence type="ECO:0000256" key="1">
    <source>
        <dbReference type="ARBA" id="ARBA00022723"/>
    </source>
</evidence>
<reference evidence="6" key="1">
    <citation type="journal article" date="2013" name="Proc. Natl. Acad. Sci. U.S.A.">
        <title>Improving the coverage of the cyanobacterial phylum using diversity-driven genome sequencing.</title>
        <authorList>
            <person name="Shih P.M."/>
            <person name="Wu D."/>
            <person name="Latifi A."/>
            <person name="Axen S.D."/>
            <person name="Fewer D.P."/>
            <person name="Talla E."/>
            <person name="Calteau A."/>
            <person name="Cai F."/>
            <person name="Tandeau de Marsac N."/>
            <person name="Rippka R."/>
            <person name="Herdman M."/>
            <person name="Sivonen K."/>
            <person name="Coursin T."/>
            <person name="Laurent T."/>
            <person name="Goodwin L."/>
            <person name="Nolan M."/>
            <person name="Davenport K.W."/>
            <person name="Han C.S."/>
            <person name="Rubin E.M."/>
            <person name="Eisen J.A."/>
            <person name="Woyke T."/>
            <person name="Gugger M."/>
            <person name="Kerfeld C.A."/>
        </authorList>
    </citation>
    <scope>NUCLEOTIDE SEQUENCE [LARGE SCALE GENOMIC DNA]</scope>
    <source>
        <strain evidence="6">ATCC 29140 / PCC 7202</strain>
    </source>
</reference>
<dbReference type="BioCyc" id="CSTA292563:G1353-2349-MONOMER"/>
<dbReference type="EMBL" id="CP003940">
    <property type="protein sequence ID" value="AFZ48293.1"/>
    <property type="molecule type" value="Genomic_DNA"/>
</dbReference>
<protein>
    <submittedName>
        <fullName evidence="5">Blue (Type 1) copper domain protein</fullName>
    </submittedName>
</protein>
<keyword evidence="3" id="KW-0732">Signal</keyword>
<dbReference type="GO" id="GO:0009055">
    <property type="term" value="F:electron transfer activity"/>
    <property type="evidence" value="ECO:0007669"/>
    <property type="project" value="InterPro"/>
</dbReference>
<dbReference type="Proteomes" id="UP000010483">
    <property type="component" value="Chromosome"/>
</dbReference>
<dbReference type="PROSITE" id="PS51257">
    <property type="entry name" value="PROKAR_LIPOPROTEIN"/>
    <property type="match status" value="1"/>
</dbReference>
<evidence type="ECO:0000256" key="3">
    <source>
        <dbReference type="SAM" id="SignalP"/>
    </source>
</evidence>
<name>K9YQB3_CYASC</name>
<dbReference type="PROSITE" id="PS00079">
    <property type="entry name" value="MULTICOPPER_OXIDASE1"/>
    <property type="match status" value="1"/>
</dbReference>
<feature type="signal peptide" evidence="3">
    <location>
        <begin position="1"/>
        <end position="21"/>
    </location>
</feature>
<dbReference type="GO" id="GO:0005507">
    <property type="term" value="F:copper ion binding"/>
    <property type="evidence" value="ECO:0007669"/>
    <property type="project" value="InterPro"/>
</dbReference>
<dbReference type="InterPro" id="IPR033138">
    <property type="entry name" value="Cu_oxidase_CS"/>
</dbReference>
<dbReference type="SUPFAM" id="SSF49503">
    <property type="entry name" value="Cupredoxins"/>
    <property type="match status" value="1"/>
</dbReference>
<dbReference type="CDD" id="cd00920">
    <property type="entry name" value="Cupredoxin"/>
    <property type="match status" value="1"/>
</dbReference>
<feature type="chain" id="PRO_5003938535" evidence="3">
    <location>
        <begin position="22"/>
        <end position="148"/>
    </location>
</feature>
<dbReference type="eggNOG" id="COG3794">
    <property type="taxonomic scope" value="Bacteria"/>
</dbReference>